<keyword evidence="5" id="KW-0547">Nucleotide-binding</keyword>
<dbReference type="InterPro" id="IPR036097">
    <property type="entry name" value="HisK_dim/P_sf"/>
</dbReference>
<evidence type="ECO:0000259" key="14">
    <source>
        <dbReference type="PROSITE" id="PS01124"/>
    </source>
</evidence>
<feature type="domain" description="HTH araC/xylS-type" evidence="14">
    <location>
        <begin position="1253"/>
        <end position="1352"/>
    </location>
</feature>
<dbReference type="InterPro" id="IPR004358">
    <property type="entry name" value="Sig_transdc_His_kin-like_C"/>
</dbReference>
<dbReference type="InterPro" id="IPR005467">
    <property type="entry name" value="His_kinase_dom"/>
</dbReference>
<comment type="caution">
    <text evidence="17">The sequence shown here is derived from an EMBL/GenBank/DDBJ whole genome shotgun (WGS) entry which is preliminary data.</text>
</comment>
<dbReference type="InterPro" id="IPR018062">
    <property type="entry name" value="HTH_AraC-typ_CS"/>
</dbReference>
<dbReference type="PROSITE" id="PS01124">
    <property type="entry name" value="HTH_ARAC_FAMILY_2"/>
    <property type="match status" value="1"/>
</dbReference>
<gene>
    <name evidence="17" type="ORF">FGF67_05510</name>
</gene>
<dbReference type="Proteomes" id="UP000308713">
    <property type="component" value="Unassembled WGS sequence"/>
</dbReference>
<evidence type="ECO:0000256" key="1">
    <source>
        <dbReference type="ARBA" id="ARBA00000085"/>
    </source>
</evidence>
<protein>
    <recommendedName>
        <fullName evidence="2">histidine kinase</fullName>
        <ecNumber evidence="2">2.7.13.3</ecNumber>
    </recommendedName>
</protein>
<evidence type="ECO:0000256" key="3">
    <source>
        <dbReference type="ARBA" id="ARBA00022553"/>
    </source>
</evidence>
<dbReference type="InterPro" id="IPR011006">
    <property type="entry name" value="CheY-like_superfamily"/>
</dbReference>
<dbReference type="FunFam" id="1.10.287.130:FF:000034">
    <property type="entry name" value="Two-component system sensor histidine kinase/response regulator"/>
    <property type="match status" value="1"/>
</dbReference>
<dbReference type="Gene3D" id="3.30.565.10">
    <property type="entry name" value="Histidine kinase-like ATPase, C-terminal domain"/>
    <property type="match status" value="1"/>
</dbReference>
<dbReference type="InterPro" id="IPR011123">
    <property type="entry name" value="Y_Y_Y"/>
</dbReference>
<dbReference type="InterPro" id="IPR018060">
    <property type="entry name" value="HTH_AraC"/>
</dbReference>
<dbReference type="InterPro" id="IPR003594">
    <property type="entry name" value="HATPase_dom"/>
</dbReference>
<dbReference type="SMART" id="SM00388">
    <property type="entry name" value="HisKA"/>
    <property type="match status" value="1"/>
</dbReference>
<dbReference type="GO" id="GO:0043565">
    <property type="term" value="F:sequence-specific DNA binding"/>
    <property type="evidence" value="ECO:0007669"/>
    <property type="project" value="InterPro"/>
</dbReference>
<dbReference type="GO" id="GO:0000155">
    <property type="term" value="F:phosphorelay sensor kinase activity"/>
    <property type="evidence" value="ECO:0007669"/>
    <property type="project" value="InterPro"/>
</dbReference>
<keyword evidence="13" id="KW-0472">Membrane</keyword>
<keyword evidence="3 12" id="KW-0597">Phosphoprotein</keyword>
<dbReference type="InterPro" id="IPR013783">
    <property type="entry name" value="Ig-like_fold"/>
</dbReference>
<evidence type="ECO:0000256" key="12">
    <source>
        <dbReference type="PROSITE-ProRule" id="PRU00169"/>
    </source>
</evidence>
<dbReference type="Gene3D" id="1.10.287.130">
    <property type="match status" value="1"/>
</dbReference>
<evidence type="ECO:0000313" key="17">
    <source>
        <dbReference type="EMBL" id="TNJ45837.1"/>
    </source>
</evidence>
<dbReference type="Gene3D" id="3.40.50.2300">
    <property type="match status" value="1"/>
</dbReference>
<evidence type="ECO:0000256" key="11">
    <source>
        <dbReference type="ARBA" id="ARBA00023163"/>
    </source>
</evidence>
<evidence type="ECO:0000256" key="10">
    <source>
        <dbReference type="ARBA" id="ARBA00023125"/>
    </source>
</evidence>
<keyword evidence="4" id="KW-0808">Transferase</keyword>
<evidence type="ECO:0000259" key="16">
    <source>
        <dbReference type="PROSITE" id="PS50110"/>
    </source>
</evidence>
<dbReference type="FunFam" id="3.30.565.10:FF:000037">
    <property type="entry name" value="Hybrid sensor histidine kinase/response regulator"/>
    <property type="match status" value="1"/>
</dbReference>
<dbReference type="Pfam" id="PF07494">
    <property type="entry name" value="Reg_prop"/>
    <property type="match status" value="3"/>
</dbReference>
<dbReference type="PANTHER" id="PTHR43547:SF2">
    <property type="entry name" value="HYBRID SIGNAL TRANSDUCTION HISTIDINE KINASE C"/>
    <property type="match status" value="1"/>
</dbReference>
<feature type="transmembrane region" description="Helical" evidence="13">
    <location>
        <begin position="785"/>
        <end position="806"/>
    </location>
</feature>
<keyword evidence="10" id="KW-0238">DNA-binding</keyword>
<dbReference type="EC" id="2.7.13.3" evidence="2"/>
<dbReference type="SMART" id="SM00448">
    <property type="entry name" value="REC"/>
    <property type="match status" value="1"/>
</dbReference>
<keyword evidence="8" id="KW-0902">Two-component regulatory system</keyword>
<dbReference type="Pfam" id="PF00072">
    <property type="entry name" value="Response_reg"/>
    <property type="match status" value="1"/>
</dbReference>
<evidence type="ECO:0000256" key="6">
    <source>
        <dbReference type="ARBA" id="ARBA00022777"/>
    </source>
</evidence>
<accession>A0A5C4SP86</accession>
<reference evidence="17 18" key="1">
    <citation type="submission" date="2019-05" db="EMBL/GenBank/DDBJ databases">
        <title>Tamlana fucoidanivorans sp. nov., isolated from the surface of algae collected from Fujian province in China.</title>
        <authorList>
            <person name="Li J."/>
        </authorList>
    </citation>
    <scope>NUCLEOTIDE SEQUENCE [LARGE SCALE GENOMIC DNA]</scope>
    <source>
        <strain evidence="17 18">CW2-9</strain>
    </source>
</reference>
<dbReference type="CDD" id="cd17574">
    <property type="entry name" value="REC_OmpR"/>
    <property type="match status" value="1"/>
</dbReference>
<feature type="domain" description="Response regulatory" evidence="16">
    <location>
        <begin position="1106"/>
        <end position="1221"/>
    </location>
</feature>
<dbReference type="InterPro" id="IPR009057">
    <property type="entry name" value="Homeodomain-like_sf"/>
</dbReference>
<evidence type="ECO:0000256" key="9">
    <source>
        <dbReference type="ARBA" id="ARBA00023015"/>
    </source>
</evidence>
<dbReference type="PROSITE" id="PS50110">
    <property type="entry name" value="RESPONSE_REGULATORY"/>
    <property type="match status" value="1"/>
</dbReference>
<dbReference type="SUPFAM" id="SSF52172">
    <property type="entry name" value="CheY-like"/>
    <property type="match status" value="1"/>
</dbReference>
<comment type="catalytic activity">
    <reaction evidence="1">
        <text>ATP + protein L-histidine = ADP + protein N-phospho-L-histidine.</text>
        <dbReference type="EC" id="2.7.13.3"/>
    </reaction>
</comment>
<dbReference type="RefSeq" id="WP_139695516.1">
    <property type="nucleotide sequence ID" value="NZ_CP074074.1"/>
</dbReference>
<dbReference type="CDD" id="cd00082">
    <property type="entry name" value="HisKA"/>
    <property type="match status" value="1"/>
</dbReference>
<dbReference type="SUPFAM" id="SSF47384">
    <property type="entry name" value="Homodimeric domain of signal transducing histidine kinase"/>
    <property type="match status" value="1"/>
</dbReference>
<dbReference type="SUPFAM" id="SSF63829">
    <property type="entry name" value="Calcium-dependent phosphotriesterase"/>
    <property type="match status" value="2"/>
</dbReference>
<dbReference type="InterPro" id="IPR011110">
    <property type="entry name" value="Reg_prop"/>
</dbReference>
<dbReference type="GO" id="GO:0005524">
    <property type="term" value="F:ATP binding"/>
    <property type="evidence" value="ECO:0007669"/>
    <property type="project" value="UniProtKB-KW"/>
</dbReference>
<name>A0A5C4SP86_9FLAO</name>
<organism evidence="17 18">
    <name type="scientific">Allotamlana fucoidanivorans</name>
    <dbReference type="NCBI Taxonomy" id="2583814"/>
    <lineage>
        <taxon>Bacteria</taxon>
        <taxon>Pseudomonadati</taxon>
        <taxon>Bacteroidota</taxon>
        <taxon>Flavobacteriia</taxon>
        <taxon>Flavobacteriales</taxon>
        <taxon>Flavobacteriaceae</taxon>
        <taxon>Allotamlana</taxon>
    </lineage>
</organism>
<dbReference type="PROSITE" id="PS50109">
    <property type="entry name" value="HIS_KIN"/>
    <property type="match status" value="1"/>
</dbReference>
<sequence>MRLILNIFFLTFFLFNGFSQHKTYQFTHLSTAEGLSQSSAITIEQDNLGQIWIGTRDGLNKYDGSKFKIYRNDIDNENSISNNDVLSITQDSQGYIWIGTYNGLNKYNPKTDRFTRYFHEQNSSSLSNNTVWAIKELSNGDILIGTSNGLSVYDKKSNRFSSYVQNELYSGLAGNHILCIKETRKGRVFIGTATGLCEVVSLEPAHYRFRYVEESQALYIQDLVESQEGHILIATKAKGVLSYDPVNHSVESYLKTDKLHEDENNVRRLLFDKKNQLWIGTYNGIRIIGSNNEITYLKSNISDPKSLSKNSIKSLFLDRKGSVWIGTYYGGVNIWDDANVNFSNLTQSAGVLGLNYNVVSSMAHFKNRIFLGTEGGGINVYNKTNKLFSYIDQKNSKLLPDNNIKAVSVIEKNELWIGTFNKGIAIYNLELGKLENHKVPVALINVLKDVGVYSIKQDSKRNVWLGTFGKGIVTYNLDTKNISTITTSNDFSQSLSSNLVRVIWCDSKGNIWAGTERGLNKIDQNGLVTSYFYDMNRQFGEDILSVFEDSIGDIWVGTKARGLFKLEGTTFKSIELIENNIEVSAVHSILEDDLDNLWISTNHGIVRFGKNSNKIDFFNQKDGLVGNEFNNNASLKVNRSEFYFGGPSGVTSFNTNQLTKNAYAPQVILTDFAVKNEVIIPQAENDILKEALPFTKSIKLSYDQGNFSVSFSMPNFINSKNNRYKYRLKGLEDSWNYTLSNAVSYTIQNPGNYVFEITGSNGDGVWNESVTSLSIVVKPAPWRSWWAFLIYGLLITTALYMLLSILKSKTKLRHQLELEYIEGERTKEINKTKLEFFTNISHEFRTPLALILGPLQQIIEDYRGSNKIYKKLLVVENSANHLLQLINRLMDFRKLENNLYKLEAAEGNVVKFLQEIYLSFTEFAKDGGYQYNFTVSEEELLVYYDRNKLERVFYNLISNAFRYTPKGGIINLRIFRKENEVVIKVEDTGVGVAKEYQDKIFERFFEVAVNNKPDNDYNKGTGIGLSIAKNIVNLHKGEISVSSNTDDKGSVFTVVLPMGIDHLSEEEIVKNFKFSDDLSQYVEQLEKNDIVLDDAIKEVPEPENQTILLVEDNKPLRKFMKSILKSTYNILEAENGKVGMGLAQKESPDLIISDVVMPVMAGTELCAAIKENIKTSHIPIILLTSRTSLIYKLEGLERGADDYISKPFNVVEFKARIKNLLESNARLKRKFTEQSVLQPNEVTVTSIDERLYKKAVQIVEANISNGQFDVPFFCSELGVSRTMLFTKIKAWSGFTPNEFVQHFRMQRAAQLLEQGKINVSEVSYKVGFKNPKYFSRCFQKKFGKSPTQYADKFGAM</sequence>
<dbReference type="PROSITE" id="PS00041">
    <property type="entry name" value="HTH_ARAC_FAMILY_1"/>
    <property type="match status" value="1"/>
</dbReference>
<evidence type="ECO:0000256" key="2">
    <source>
        <dbReference type="ARBA" id="ARBA00012438"/>
    </source>
</evidence>
<dbReference type="PRINTS" id="PR00344">
    <property type="entry name" value="BCTRLSENSOR"/>
</dbReference>
<proteinExistence type="predicted"/>
<dbReference type="InterPro" id="IPR001789">
    <property type="entry name" value="Sig_transdc_resp-reg_receiver"/>
</dbReference>
<dbReference type="InterPro" id="IPR036890">
    <property type="entry name" value="HATPase_C_sf"/>
</dbReference>
<dbReference type="PANTHER" id="PTHR43547">
    <property type="entry name" value="TWO-COMPONENT HISTIDINE KINASE"/>
    <property type="match status" value="1"/>
</dbReference>
<dbReference type="InterPro" id="IPR015943">
    <property type="entry name" value="WD40/YVTN_repeat-like_dom_sf"/>
</dbReference>
<evidence type="ECO:0000256" key="7">
    <source>
        <dbReference type="ARBA" id="ARBA00022840"/>
    </source>
</evidence>
<dbReference type="Gene3D" id="2.130.10.10">
    <property type="entry name" value="YVTN repeat-like/Quinoprotein amine dehydrogenase"/>
    <property type="match status" value="2"/>
</dbReference>
<keyword evidence="18" id="KW-1185">Reference proteome</keyword>
<dbReference type="Gene3D" id="1.10.10.60">
    <property type="entry name" value="Homeodomain-like"/>
    <property type="match status" value="1"/>
</dbReference>
<keyword evidence="13" id="KW-1133">Transmembrane helix</keyword>
<dbReference type="Pfam" id="PF02518">
    <property type="entry name" value="HATPase_c"/>
    <property type="match status" value="1"/>
</dbReference>
<dbReference type="Pfam" id="PF07495">
    <property type="entry name" value="Y_Y_Y"/>
    <property type="match status" value="1"/>
</dbReference>
<feature type="domain" description="Histidine kinase" evidence="15">
    <location>
        <begin position="839"/>
        <end position="1060"/>
    </location>
</feature>
<dbReference type="EMBL" id="VDCS01000004">
    <property type="protein sequence ID" value="TNJ45837.1"/>
    <property type="molecule type" value="Genomic_DNA"/>
</dbReference>
<evidence type="ECO:0000256" key="5">
    <source>
        <dbReference type="ARBA" id="ARBA00022741"/>
    </source>
</evidence>
<dbReference type="Gene3D" id="2.60.40.10">
    <property type="entry name" value="Immunoglobulins"/>
    <property type="match status" value="1"/>
</dbReference>
<dbReference type="GO" id="GO:0003700">
    <property type="term" value="F:DNA-binding transcription factor activity"/>
    <property type="evidence" value="ECO:0007669"/>
    <property type="project" value="InterPro"/>
</dbReference>
<evidence type="ECO:0000313" key="18">
    <source>
        <dbReference type="Proteomes" id="UP000308713"/>
    </source>
</evidence>
<dbReference type="FunFam" id="2.60.40.10:FF:000791">
    <property type="entry name" value="Two-component system sensor histidine kinase/response regulator"/>
    <property type="match status" value="1"/>
</dbReference>
<dbReference type="SUPFAM" id="SSF55874">
    <property type="entry name" value="ATPase domain of HSP90 chaperone/DNA topoisomerase II/histidine kinase"/>
    <property type="match status" value="1"/>
</dbReference>
<dbReference type="SMART" id="SM00387">
    <property type="entry name" value="HATPase_c"/>
    <property type="match status" value="1"/>
</dbReference>
<evidence type="ECO:0000256" key="4">
    <source>
        <dbReference type="ARBA" id="ARBA00022679"/>
    </source>
</evidence>
<keyword evidence="6" id="KW-0418">Kinase</keyword>
<evidence type="ECO:0000259" key="15">
    <source>
        <dbReference type="PROSITE" id="PS50109"/>
    </source>
</evidence>
<keyword evidence="7" id="KW-0067">ATP-binding</keyword>
<keyword evidence="9" id="KW-0805">Transcription regulation</keyword>
<evidence type="ECO:0000256" key="8">
    <source>
        <dbReference type="ARBA" id="ARBA00023012"/>
    </source>
</evidence>
<keyword evidence="13" id="KW-0812">Transmembrane</keyword>
<dbReference type="Pfam" id="PF12833">
    <property type="entry name" value="HTH_18"/>
    <property type="match status" value="1"/>
</dbReference>
<dbReference type="SMART" id="SM00342">
    <property type="entry name" value="HTH_ARAC"/>
    <property type="match status" value="1"/>
</dbReference>
<dbReference type="Pfam" id="PF00512">
    <property type="entry name" value="HisKA"/>
    <property type="match status" value="1"/>
</dbReference>
<dbReference type="OrthoDB" id="1522078at2"/>
<feature type="modified residue" description="4-aspartylphosphate" evidence="12">
    <location>
        <position position="1154"/>
    </location>
</feature>
<keyword evidence="11" id="KW-0804">Transcription</keyword>
<dbReference type="InterPro" id="IPR003661">
    <property type="entry name" value="HisK_dim/P_dom"/>
</dbReference>
<dbReference type="SUPFAM" id="SSF46689">
    <property type="entry name" value="Homeodomain-like"/>
    <property type="match status" value="1"/>
</dbReference>
<evidence type="ECO:0000256" key="13">
    <source>
        <dbReference type="SAM" id="Phobius"/>
    </source>
</evidence>